<keyword evidence="2" id="KW-1185">Reference proteome</keyword>
<evidence type="ECO:0000313" key="1">
    <source>
        <dbReference type="EMBL" id="MBU3876795.1"/>
    </source>
</evidence>
<dbReference type="RefSeq" id="WP_216242518.1">
    <property type="nucleotide sequence ID" value="NZ_JABACJ020000012.1"/>
</dbReference>
<proteinExistence type="predicted"/>
<evidence type="ECO:0000313" key="2">
    <source>
        <dbReference type="Proteomes" id="UP000723714"/>
    </source>
</evidence>
<name>A0ABS6D5G6_9FIRM</name>
<gene>
    <name evidence="1" type="ORF">HGO97_013355</name>
</gene>
<organism evidence="1 2">
    <name type="scientific">Faecalicatena faecalis</name>
    <dbReference type="NCBI Taxonomy" id="2726362"/>
    <lineage>
        <taxon>Bacteria</taxon>
        <taxon>Bacillati</taxon>
        <taxon>Bacillota</taxon>
        <taxon>Clostridia</taxon>
        <taxon>Lachnospirales</taxon>
        <taxon>Lachnospiraceae</taxon>
        <taxon>Faecalicatena</taxon>
    </lineage>
</organism>
<protein>
    <submittedName>
        <fullName evidence="1">YabP/YqfC family sporulation protein</fullName>
    </submittedName>
</protein>
<reference evidence="1 2" key="1">
    <citation type="submission" date="2021-06" db="EMBL/GenBank/DDBJ databases">
        <title>Faecalicatena sp. nov. isolated from porcine feces.</title>
        <authorList>
            <person name="Oh B.S."/>
            <person name="Lee J.H."/>
        </authorList>
    </citation>
    <scope>NUCLEOTIDE SEQUENCE [LARGE SCALE GENOMIC DNA]</scope>
    <source>
        <strain evidence="1 2">AGMB00832</strain>
    </source>
</reference>
<comment type="caution">
    <text evidence="1">The sequence shown here is derived from an EMBL/GenBank/DDBJ whole genome shotgun (WGS) entry which is preliminary data.</text>
</comment>
<sequence>MNRDLENGKFKEKLASAASMPKDVVLGAAVVTIIGDQEVCIENYRGIIEYTDVLIRVQTKGCQLRLMGKNLQIEYYTNDEMKITGRICSLEYCK</sequence>
<dbReference type="EMBL" id="JABACJ020000012">
    <property type="protein sequence ID" value="MBU3876795.1"/>
    <property type="molecule type" value="Genomic_DNA"/>
</dbReference>
<dbReference type="Pfam" id="PF07873">
    <property type="entry name" value="YabP"/>
    <property type="match status" value="1"/>
</dbReference>
<accession>A0ABS6D5G6</accession>
<dbReference type="InterPro" id="IPR022476">
    <property type="entry name" value="Spore_YabP/YqfC"/>
</dbReference>
<dbReference type="Proteomes" id="UP000723714">
    <property type="component" value="Unassembled WGS sequence"/>
</dbReference>